<dbReference type="GO" id="GO:0000781">
    <property type="term" value="C:chromosome, telomeric region"/>
    <property type="evidence" value="ECO:0007669"/>
    <property type="project" value="InterPro"/>
</dbReference>
<name>A0A565B7J4_9BRAS</name>
<evidence type="ECO:0000313" key="5">
    <source>
        <dbReference type="Proteomes" id="UP000489600"/>
    </source>
</evidence>
<feature type="region of interest" description="Disordered" evidence="1">
    <location>
        <begin position="45"/>
        <end position="66"/>
    </location>
</feature>
<dbReference type="OrthoDB" id="2186770at2759"/>
<feature type="region of interest" description="Disordered" evidence="1">
    <location>
        <begin position="1"/>
        <end position="29"/>
    </location>
</feature>
<dbReference type="SMART" id="SM01406">
    <property type="entry name" value="PAPA-1"/>
    <property type="match status" value="1"/>
</dbReference>
<feature type="domain" description="INO80 complex subunit B-like conserved region" evidence="3">
    <location>
        <begin position="275"/>
        <end position="360"/>
    </location>
</feature>
<dbReference type="InterPro" id="IPR012340">
    <property type="entry name" value="NA-bd_OB-fold"/>
</dbReference>
<dbReference type="GO" id="GO:0000723">
    <property type="term" value="P:telomere maintenance"/>
    <property type="evidence" value="ECO:0007669"/>
    <property type="project" value="InterPro"/>
</dbReference>
<evidence type="ECO:0008006" key="6">
    <source>
        <dbReference type="Google" id="ProtNLM"/>
    </source>
</evidence>
<feature type="compositionally biased region" description="Basic and acidic residues" evidence="1">
    <location>
        <begin position="186"/>
        <end position="215"/>
    </location>
</feature>
<dbReference type="GO" id="GO:0006338">
    <property type="term" value="P:chromatin remodeling"/>
    <property type="evidence" value="ECO:0007669"/>
    <property type="project" value="InterPro"/>
</dbReference>
<dbReference type="Pfam" id="PF04795">
    <property type="entry name" value="PAPA-1"/>
    <property type="match status" value="1"/>
</dbReference>
<feature type="compositionally biased region" description="Polar residues" evidence="1">
    <location>
        <begin position="224"/>
        <end position="243"/>
    </location>
</feature>
<dbReference type="InterPro" id="IPR057620">
    <property type="entry name" value="POT1A/B-like_OB"/>
</dbReference>
<dbReference type="Pfam" id="PF25507">
    <property type="entry name" value="OB_POT1A"/>
    <property type="match status" value="1"/>
</dbReference>
<evidence type="ECO:0000259" key="2">
    <source>
        <dbReference type="SMART" id="SM00976"/>
    </source>
</evidence>
<proteinExistence type="predicted"/>
<comment type="caution">
    <text evidence="4">The sequence shown here is derived from an EMBL/GenBank/DDBJ whole genome shotgun (WGS) entry which is preliminary data.</text>
</comment>
<keyword evidence="5" id="KW-1185">Reference proteome</keyword>
<feature type="domain" description="Telomeric single stranded DNA binding POT1/Cdc13" evidence="2">
    <location>
        <begin position="380"/>
        <end position="506"/>
    </location>
</feature>
<reference evidence="4" key="1">
    <citation type="submission" date="2019-07" db="EMBL/GenBank/DDBJ databases">
        <authorList>
            <person name="Dittberner H."/>
        </authorList>
    </citation>
    <scope>NUCLEOTIDE SEQUENCE [LARGE SCALE GENOMIC DNA]</scope>
</reference>
<feature type="region of interest" description="Disordered" evidence="1">
    <location>
        <begin position="186"/>
        <end position="251"/>
    </location>
</feature>
<organism evidence="4 5">
    <name type="scientific">Arabis nemorensis</name>
    <dbReference type="NCBI Taxonomy" id="586526"/>
    <lineage>
        <taxon>Eukaryota</taxon>
        <taxon>Viridiplantae</taxon>
        <taxon>Streptophyta</taxon>
        <taxon>Embryophyta</taxon>
        <taxon>Tracheophyta</taxon>
        <taxon>Spermatophyta</taxon>
        <taxon>Magnoliopsida</taxon>
        <taxon>eudicotyledons</taxon>
        <taxon>Gunneridae</taxon>
        <taxon>Pentapetalae</taxon>
        <taxon>rosids</taxon>
        <taxon>malvids</taxon>
        <taxon>Brassicales</taxon>
        <taxon>Brassicaceae</taxon>
        <taxon>Arabideae</taxon>
        <taxon>Arabis</taxon>
    </lineage>
</organism>
<protein>
    <recommendedName>
        <fullName evidence="6">INO80 complex subunit B-like conserved region domain-containing protein</fullName>
    </recommendedName>
</protein>
<dbReference type="InterPro" id="IPR011564">
    <property type="entry name" value="Telomer_end-bd_POT1/Cdc13"/>
</dbReference>
<dbReference type="EMBL" id="CABITT030000003">
    <property type="protein sequence ID" value="VVA96735.1"/>
    <property type="molecule type" value="Genomic_DNA"/>
</dbReference>
<dbReference type="GO" id="GO:0003677">
    <property type="term" value="F:DNA binding"/>
    <property type="evidence" value="ECO:0007669"/>
    <property type="project" value="InterPro"/>
</dbReference>
<feature type="compositionally biased region" description="Polar residues" evidence="1">
    <location>
        <begin position="1"/>
        <end position="12"/>
    </location>
</feature>
<dbReference type="Gene3D" id="2.40.50.140">
    <property type="entry name" value="Nucleic acid-binding proteins"/>
    <property type="match status" value="1"/>
</dbReference>
<dbReference type="Pfam" id="PF02765">
    <property type="entry name" value="POT1"/>
    <property type="match status" value="1"/>
</dbReference>
<dbReference type="GO" id="GO:0031011">
    <property type="term" value="C:Ino80 complex"/>
    <property type="evidence" value="ECO:0007669"/>
    <property type="project" value="InterPro"/>
</dbReference>
<dbReference type="PANTHER" id="PTHR21561:SF16">
    <property type="entry name" value="PAPA-1-LIKE FAMILY PROTEIN _ ZINC FINGER (HIT TYPE) FAMILY PROTEIN"/>
    <property type="match status" value="1"/>
</dbReference>
<evidence type="ECO:0000259" key="3">
    <source>
        <dbReference type="SMART" id="SM01406"/>
    </source>
</evidence>
<feature type="region of interest" description="Disordered" evidence="1">
    <location>
        <begin position="266"/>
        <end position="335"/>
    </location>
</feature>
<accession>A0A565B7J4</accession>
<dbReference type="InterPro" id="IPR006880">
    <property type="entry name" value="INO80B_C"/>
</dbReference>
<evidence type="ECO:0000256" key="1">
    <source>
        <dbReference type="SAM" id="MobiDB-lite"/>
    </source>
</evidence>
<dbReference type="AlphaFoldDB" id="A0A565B7J4"/>
<feature type="compositionally biased region" description="Basic residues" evidence="1">
    <location>
        <begin position="17"/>
        <end position="28"/>
    </location>
</feature>
<dbReference type="SMART" id="SM00976">
    <property type="entry name" value="Telo_bind"/>
    <property type="match status" value="1"/>
</dbReference>
<gene>
    <name evidence="4" type="ORF">ANE_LOCUS7180</name>
</gene>
<sequence length="827" mass="93602">MEDSEGSPSTLAGFTDRRRRSSKLRRPRDIKASLQSFTFMPSSTHVNIAPTNEANPSIRNGDSNCGSTSENKLKLKLKLGGGVTRTFQTNSEAGIYTKATDDGRKPFQKKVKGNVPEQRHVQKTMYLGEIHQSRVYPSETLNGASLCEKSKRGLKKRVLDAELDSDDDGDEEIRYLEKLKSKRVTRDYHEGKESEGHISEDKELLSSDKHGVPEKKKMRMGMVDSTSGQIPTTRTRALQSGKDQYSVIGSGPLEFPDGLPCISSKRQKQKLSEVEQQSKKEEAAQRRRIQSEKAAQEAEAEAIRKILGQDSGRKKREEKIKKQQEERAQERAARSSTLASNTVRLVIGPSGTTLTFSEDIGLPDIFKPITYSYPPPREKCVGPNCEKTYKYRDAKSKLPLCNWICTVRIKDDSYPSPGLTVNVFSNKPEQLPRIRNQEDIILFIRIKMKSFDGGKGVNAACNKTVSSFAVYERSTSKDFVCYQRTSNFHEEAQYKSYIADLHRLLASSSRVDQALQSESYGTIAETEGNFSFLREIKQGKCFDLVCKILHVNEDMTDIFVWDGTDAPPAPILAYEIEEGELSSLSVKYSLLSRDILLGFPTVGTILRVSLSSHLYHWVKPGEWVKLYHLLCEVDNGSWIGKATDSTEVQLARDERLVQKITRIYDKRMSSKLGHIPFWSFPSPPGLTETDNIQAPFVTLMDIITFPKVTYKYSCIVRFVAAHPSQVEDLCSNENSGHRVLFTLEDPTATLDAFLCDKDAEYFWGLGFQNTDMLRNKWNQLLGITESSKCVTPRNPPWIECCILSYYTHKADPWKTRFYKIFATRLLD</sequence>
<dbReference type="InterPro" id="IPR029523">
    <property type="entry name" value="INO80B/Ies2"/>
</dbReference>
<dbReference type="PANTHER" id="PTHR21561">
    <property type="entry name" value="INO80 COMPLEX SUBUNIT B"/>
    <property type="match status" value="1"/>
</dbReference>
<dbReference type="Proteomes" id="UP000489600">
    <property type="component" value="Unassembled WGS sequence"/>
</dbReference>
<dbReference type="SUPFAM" id="SSF50249">
    <property type="entry name" value="Nucleic acid-binding proteins"/>
    <property type="match status" value="2"/>
</dbReference>
<feature type="compositionally biased region" description="Basic and acidic residues" evidence="1">
    <location>
        <begin position="311"/>
        <end position="333"/>
    </location>
</feature>
<feature type="compositionally biased region" description="Basic and acidic residues" evidence="1">
    <location>
        <begin position="270"/>
        <end position="304"/>
    </location>
</feature>
<evidence type="ECO:0000313" key="4">
    <source>
        <dbReference type="EMBL" id="VVA96735.1"/>
    </source>
</evidence>